<gene>
    <name evidence="1" type="ORF">SCF082_LOCUS18911</name>
</gene>
<reference evidence="1 2" key="1">
    <citation type="submission" date="2024-02" db="EMBL/GenBank/DDBJ databases">
        <authorList>
            <person name="Chen Y."/>
            <person name="Shah S."/>
            <person name="Dougan E. K."/>
            <person name="Thang M."/>
            <person name="Chan C."/>
        </authorList>
    </citation>
    <scope>NUCLEOTIDE SEQUENCE [LARGE SCALE GENOMIC DNA]</scope>
</reference>
<dbReference type="Proteomes" id="UP001642464">
    <property type="component" value="Unassembled WGS sequence"/>
</dbReference>
<evidence type="ECO:0000313" key="1">
    <source>
        <dbReference type="EMBL" id="CAK9029712.1"/>
    </source>
</evidence>
<protein>
    <submittedName>
        <fullName evidence="1">SAC3 family protein A</fullName>
    </submittedName>
</protein>
<evidence type="ECO:0000313" key="2">
    <source>
        <dbReference type="Proteomes" id="UP001642464"/>
    </source>
</evidence>
<organism evidence="1 2">
    <name type="scientific">Durusdinium trenchii</name>
    <dbReference type="NCBI Taxonomy" id="1381693"/>
    <lineage>
        <taxon>Eukaryota</taxon>
        <taxon>Sar</taxon>
        <taxon>Alveolata</taxon>
        <taxon>Dinophyceae</taxon>
        <taxon>Suessiales</taxon>
        <taxon>Symbiodiniaceae</taxon>
        <taxon>Durusdinium</taxon>
    </lineage>
</organism>
<feature type="non-terminal residue" evidence="1">
    <location>
        <position position="126"/>
    </location>
</feature>
<keyword evidence="2" id="KW-1185">Reference proteome</keyword>
<sequence>MVQTVMRLGHEGDPTASKVECHRRDARRERFDSTQATKGTAQPLVSNSAAVVGTSNALFRPFLRLRSAPDPAAVRPEEVLKASLSALLKESTQPSGGWGAVREQLWSIRQDLLVQHLHRSKLASEV</sequence>
<proteinExistence type="predicted"/>
<name>A0ABP0KS60_9DINO</name>
<dbReference type="Gene3D" id="1.25.40.990">
    <property type="match status" value="1"/>
</dbReference>
<dbReference type="PANTHER" id="PTHR12436:SF4">
    <property type="entry name" value="LEUKOCYTE RECEPTOR CLUSTER MEMBER 8"/>
    <property type="match status" value="1"/>
</dbReference>
<dbReference type="EMBL" id="CAXAMM010012769">
    <property type="protein sequence ID" value="CAK9029712.1"/>
    <property type="molecule type" value="Genomic_DNA"/>
</dbReference>
<accession>A0ABP0KS60</accession>
<comment type="caution">
    <text evidence="1">The sequence shown here is derived from an EMBL/GenBank/DDBJ whole genome shotgun (WGS) entry which is preliminary data.</text>
</comment>
<dbReference type="PANTHER" id="PTHR12436">
    <property type="entry name" value="80 KDA MCM3-ASSOCIATED PROTEIN"/>
    <property type="match status" value="1"/>
</dbReference>
<dbReference type="InterPro" id="IPR045107">
    <property type="entry name" value="SAC3/GANP/THP3"/>
</dbReference>